<evidence type="ECO:0000313" key="7">
    <source>
        <dbReference type="EMBL" id="KAK4505941.1"/>
    </source>
</evidence>
<feature type="transmembrane region" description="Helical" evidence="6">
    <location>
        <begin position="182"/>
        <end position="200"/>
    </location>
</feature>
<keyword evidence="4 6" id="KW-1133">Transmembrane helix</keyword>
<evidence type="ECO:0000256" key="5">
    <source>
        <dbReference type="ARBA" id="ARBA00023136"/>
    </source>
</evidence>
<comment type="caution">
    <text evidence="7">The sequence shown here is derived from an EMBL/GenBank/DDBJ whole genome shotgun (WGS) entry which is preliminary data.</text>
</comment>
<name>A0ABR0EXY0_ZASCE</name>
<evidence type="ECO:0000313" key="8">
    <source>
        <dbReference type="Proteomes" id="UP001305779"/>
    </source>
</evidence>
<evidence type="ECO:0000256" key="3">
    <source>
        <dbReference type="ARBA" id="ARBA00022692"/>
    </source>
</evidence>
<feature type="transmembrane region" description="Helical" evidence="6">
    <location>
        <begin position="291"/>
        <end position="317"/>
    </location>
</feature>
<dbReference type="PANTHER" id="PTHR45649:SF4">
    <property type="entry name" value="TRANSPORTER, PUTATIVE (EUROFUNG)-RELATED"/>
    <property type="match status" value="1"/>
</dbReference>
<feature type="transmembrane region" description="Helical" evidence="6">
    <location>
        <begin position="464"/>
        <end position="482"/>
    </location>
</feature>
<keyword evidence="3 6" id="KW-0812">Transmembrane</keyword>
<evidence type="ECO:0000256" key="2">
    <source>
        <dbReference type="ARBA" id="ARBA00022448"/>
    </source>
</evidence>
<dbReference type="InterPro" id="IPR002293">
    <property type="entry name" value="AA/rel_permease1"/>
</dbReference>
<dbReference type="PIRSF" id="PIRSF006060">
    <property type="entry name" value="AA_transporter"/>
    <property type="match status" value="1"/>
</dbReference>
<keyword evidence="5 6" id="KW-0472">Membrane</keyword>
<feature type="transmembrane region" description="Helical" evidence="6">
    <location>
        <begin position="494"/>
        <end position="513"/>
    </location>
</feature>
<feature type="transmembrane region" description="Helical" evidence="6">
    <location>
        <begin position="425"/>
        <end position="443"/>
    </location>
</feature>
<evidence type="ECO:0000256" key="1">
    <source>
        <dbReference type="ARBA" id="ARBA00004141"/>
    </source>
</evidence>
<feature type="transmembrane region" description="Helical" evidence="6">
    <location>
        <begin position="207"/>
        <end position="229"/>
    </location>
</feature>
<keyword evidence="8" id="KW-1185">Reference proteome</keyword>
<organism evidence="7 8">
    <name type="scientific">Zasmidium cellare</name>
    <name type="common">Wine cellar mold</name>
    <name type="synonym">Racodium cellare</name>
    <dbReference type="NCBI Taxonomy" id="395010"/>
    <lineage>
        <taxon>Eukaryota</taxon>
        <taxon>Fungi</taxon>
        <taxon>Dikarya</taxon>
        <taxon>Ascomycota</taxon>
        <taxon>Pezizomycotina</taxon>
        <taxon>Dothideomycetes</taxon>
        <taxon>Dothideomycetidae</taxon>
        <taxon>Mycosphaerellales</taxon>
        <taxon>Mycosphaerellaceae</taxon>
        <taxon>Zasmidium</taxon>
    </lineage>
</organism>
<feature type="transmembrane region" description="Helical" evidence="6">
    <location>
        <begin position="399"/>
        <end position="419"/>
    </location>
</feature>
<feature type="transmembrane region" description="Helical" evidence="6">
    <location>
        <begin position="147"/>
        <end position="170"/>
    </location>
</feature>
<feature type="transmembrane region" description="Helical" evidence="6">
    <location>
        <begin position="86"/>
        <end position="109"/>
    </location>
</feature>
<feature type="transmembrane region" description="Helical" evidence="6">
    <location>
        <begin position="249"/>
        <end position="270"/>
    </location>
</feature>
<proteinExistence type="predicted"/>
<evidence type="ECO:0008006" key="9">
    <source>
        <dbReference type="Google" id="ProtNLM"/>
    </source>
</evidence>
<feature type="transmembrane region" description="Helical" evidence="6">
    <location>
        <begin position="337"/>
        <end position="359"/>
    </location>
</feature>
<dbReference type="PANTHER" id="PTHR45649">
    <property type="entry name" value="AMINO-ACID PERMEASE BAT1"/>
    <property type="match status" value="1"/>
</dbReference>
<keyword evidence="2" id="KW-0813">Transport</keyword>
<evidence type="ECO:0000256" key="6">
    <source>
        <dbReference type="SAM" id="Phobius"/>
    </source>
</evidence>
<dbReference type="Pfam" id="PF13520">
    <property type="entry name" value="AA_permease_2"/>
    <property type="match status" value="1"/>
</dbReference>
<accession>A0ABR0EXY0</accession>
<sequence>MEVEKTAGFDIDNIGHHGLNIPDSHDPEKISNDALVRDNADMVRLGKEQEFDRGYRILSITAFTVVAMIGWVFVPNSTTSALIDGNTGGTIVMYLVNFAAFLFITLSLAEMASMAPTAGGQYHWASEFAPPSLQKVISYTSGWLSTLAWCCGTVSGVFLSGNLIQGIIIILHPNYTATAWKAYLYAFALISINFICNVFLSRKLPKLEGIVFVLVIVAYVSTLVVLWVLSTGNRLTAHEVFTTFTDDGGWGSLGLSMMAGQILLVWGLTGSDAAAHMAEETKRASSVVPKAMVASYIVNGLMVFVMLITYCFTLTNLQDAFDSSTGFPFMAVFQNATGSASGSAALTSVQVVLVMFSAINYMASCSRQVWAFARDRGLPFSSWIAKVDRNTNCPTRAVIVVYMFSVLICLISLGSSIAFNAITSVQLLGMVFTYEISIGCLVWRRMFGRPLPRGDWSLGRFGMPINLFAMIYGVYLIIFIPFPVTTPVTLSTVNWSPVIFVGIIVLAVIYYIVLGRKVYDGPVAYVRSTY</sequence>
<dbReference type="EMBL" id="JAXOVC010000002">
    <property type="protein sequence ID" value="KAK4505941.1"/>
    <property type="molecule type" value="Genomic_DNA"/>
</dbReference>
<protein>
    <recommendedName>
        <fullName evidence="9">Amino acid transporter</fullName>
    </recommendedName>
</protein>
<feature type="transmembrane region" description="Helical" evidence="6">
    <location>
        <begin position="54"/>
        <end position="74"/>
    </location>
</feature>
<evidence type="ECO:0000256" key="4">
    <source>
        <dbReference type="ARBA" id="ARBA00022989"/>
    </source>
</evidence>
<gene>
    <name evidence="7" type="ORF">PRZ48_003906</name>
</gene>
<reference evidence="7 8" key="1">
    <citation type="journal article" date="2023" name="G3 (Bethesda)">
        <title>A chromosome-level genome assembly of Zasmidium syzygii isolated from banana leaves.</title>
        <authorList>
            <person name="van Westerhoven A.C."/>
            <person name="Mehrabi R."/>
            <person name="Talebi R."/>
            <person name="Steentjes M.B.F."/>
            <person name="Corcolon B."/>
            <person name="Chong P.A."/>
            <person name="Kema G.H.J."/>
            <person name="Seidl M.F."/>
        </authorList>
    </citation>
    <scope>NUCLEOTIDE SEQUENCE [LARGE SCALE GENOMIC DNA]</scope>
    <source>
        <strain evidence="7 8">P124</strain>
    </source>
</reference>
<comment type="subcellular location">
    <subcellularLocation>
        <location evidence="1">Membrane</location>
        <topology evidence="1">Multi-pass membrane protein</topology>
    </subcellularLocation>
</comment>
<dbReference type="Proteomes" id="UP001305779">
    <property type="component" value="Unassembled WGS sequence"/>
</dbReference>
<dbReference type="Gene3D" id="1.20.1740.10">
    <property type="entry name" value="Amino acid/polyamine transporter I"/>
    <property type="match status" value="1"/>
</dbReference>